<sequence length="232" mass="25042">MLKFLFWILLSINAALFAYGRGYLGNFKGNEREPARTKNQVSADKLKVVPAAQATAAKAAEPSPAPPAPALQAVAASPALIACVEVGNLTAQEARRFDSRIAALGQLKPVRQNVTTTEVGSYMVHIAPQATRAAADSKAEELKNLGVTNYYVIPDNTPMKWAISLGVFKSENAAKTLLAALNKQGVQDARISGRGTQVTRVNYRFRDIDTATRDRLDRIAASFPGQRARSCK</sequence>
<feature type="domain" description="SPOR" evidence="1">
    <location>
        <begin position="116"/>
        <end position="194"/>
    </location>
</feature>
<name>A0A848HPH3_9BURK</name>
<keyword evidence="3" id="KW-1185">Reference proteome</keyword>
<dbReference type="AlphaFoldDB" id="A0A848HPH3"/>
<dbReference type="Pfam" id="PF05036">
    <property type="entry name" value="SPOR"/>
    <property type="match status" value="1"/>
</dbReference>
<dbReference type="Proteomes" id="UP000583752">
    <property type="component" value="Unassembled WGS sequence"/>
</dbReference>
<accession>A0A848HPH3</accession>
<dbReference type="GO" id="GO:0042834">
    <property type="term" value="F:peptidoglycan binding"/>
    <property type="evidence" value="ECO:0007669"/>
    <property type="project" value="InterPro"/>
</dbReference>
<proteinExistence type="predicted"/>
<dbReference type="EMBL" id="JABBGG010000014">
    <property type="protein sequence ID" value="NML63245.1"/>
    <property type="molecule type" value="Genomic_DNA"/>
</dbReference>
<gene>
    <name evidence="2" type="ORF">HHL21_19575</name>
</gene>
<protein>
    <submittedName>
        <fullName evidence="2">SPOR domain-containing protein</fullName>
    </submittedName>
</protein>
<organism evidence="2 3">
    <name type="scientific">Massilia polaris</name>
    <dbReference type="NCBI Taxonomy" id="2728846"/>
    <lineage>
        <taxon>Bacteria</taxon>
        <taxon>Pseudomonadati</taxon>
        <taxon>Pseudomonadota</taxon>
        <taxon>Betaproteobacteria</taxon>
        <taxon>Burkholderiales</taxon>
        <taxon>Oxalobacteraceae</taxon>
        <taxon>Telluria group</taxon>
        <taxon>Massilia</taxon>
    </lineage>
</organism>
<dbReference type="RefSeq" id="WP_169469022.1">
    <property type="nucleotide sequence ID" value="NZ_JABBGG010000014.1"/>
</dbReference>
<evidence type="ECO:0000313" key="2">
    <source>
        <dbReference type="EMBL" id="NML63245.1"/>
    </source>
</evidence>
<evidence type="ECO:0000259" key="1">
    <source>
        <dbReference type="PROSITE" id="PS51724"/>
    </source>
</evidence>
<comment type="caution">
    <text evidence="2">The sequence shown here is derived from an EMBL/GenBank/DDBJ whole genome shotgun (WGS) entry which is preliminary data.</text>
</comment>
<reference evidence="2 3" key="1">
    <citation type="submission" date="2020-04" db="EMBL/GenBank/DDBJ databases">
        <title>Massilia sp. RP-1-19 isolated from soil.</title>
        <authorList>
            <person name="Dahal R.H."/>
        </authorList>
    </citation>
    <scope>NUCLEOTIDE SEQUENCE [LARGE SCALE GENOMIC DNA]</scope>
    <source>
        <strain evidence="2 3">RP-1-19</strain>
    </source>
</reference>
<dbReference type="PROSITE" id="PS51724">
    <property type="entry name" value="SPOR"/>
    <property type="match status" value="1"/>
</dbReference>
<dbReference type="InterPro" id="IPR007730">
    <property type="entry name" value="SPOR-like_dom"/>
</dbReference>
<evidence type="ECO:0000313" key="3">
    <source>
        <dbReference type="Proteomes" id="UP000583752"/>
    </source>
</evidence>